<dbReference type="STRING" id="1348624.GCA_001591545_00523"/>
<dbReference type="GO" id="GO:0032153">
    <property type="term" value="C:cell division site"/>
    <property type="evidence" value="ECO:0007669"/>
    <property type="project" value="TreeGrafter"/>
</dbReference>
<dbReference type="Gene3D" id="6.10.250.790">
    <property type="match status" value="1"/>
</dbReference>
<evidence type="ECO:0000313" key="11">
    <source>
        <dbReference type="Proteomes" id="UP000249134"/>
    </source>
</evidence>
<dbReference type="KEGG" id="blen:NCTC4824_01434"/>
<comment type="subcellular location">
    <subcellularLocation>
        <location evidence="1">Cytoplasm</location>
    </subcellularLocation>
</comment>
<organism evidence="10 11">
    <name type="scientific">Lederbergia lenta</name>
    <name type="common">Bacillus lentus</name>
    <dbReference type="NCBI Taxonomy" id="1467"/>
    <lineage>
        <taxon>Bacteria</taxon>
        <taxon>Bacillati</taxon>
        <taxon>Bacillota</taxon>
        <taxon>Bacilli</taxon>
        <taxon>Bacillales</taxon>
        <taxon>Bacillaceae</taxon>
        <taxon>Lederbergia</taxon>
    </lineage>
</organism>
<keyword evidence="4 10" id="KW-0132">Cell division</keyword>
<sequence>MSNGQKMRTQVMIHGQHYTITGTEPTEHVEKVAKQVDAKMSEINARNPYLDTNKLAVLTAVNAVHDLIKLQEQYARLEQEFQSLKD</sequence>
<dbReference type="PANTHER" id="PTHR34981:SF1">
    <property type="entry name" value="CELL DIVISION PROTEIN ZAPA"/>
    <property type="match status" value="1"/>
</dbReference>
<dbReference type="NCBIfam" id="NF010724">
    <property type="entry name" value="PRK14126.1"/>
    <property type="match status" value="1"/>
</dbReference>
<dbReference type="GO" id="GO:0000917">
    <property type="term" value="P:division septum assembly"/>
    <property type="evidence" value="ECO:0007669"/>
    <property type="project" value="UniProtKB-KW"/>
</dbReference>
<evidence type="ECO:0000313" key="10">
    <source>
        <dbReference type="EMBL" id="SQI55018.1"/>
    </source>
</evidence>
<evidence type="ECO:0000256" key="4">
    <source>
        <dbReference type="ARBA" id="ARBA00022618"/>
    </source>
</evidence>
<reference evidence="10 11" key="1">
    <citation type="submission" date="2018-06" db="EMBL/GenBank/DDBJ databases">
        <authorList>
            <consortium name="Pathogen Informatics"/>
            <person name="Doyle S."/>
        </authorList>
    </citation>
    <scope>NUCLEOTIDE SEQUENCE [LARGE SCALE GENOMIC DNA]</scope>
    <source>
        <strain evidence="10 11">NCTC4824</strain>
    </source>
</reference>
<evidence type="ECO:0000256" key="5">
    <source>
        <dbReference type="ARBA" id="ARBA00023210"/>
    </source>
</evidence>
<dbReference type="GO" id="GO:0005829">
    <property type="term" value="C:cytosol"/>
    <property type="evidence" value="ECO:0007669"/>
    <property type="project" value="TreeGrafter"/>
</dbReference>
<dbReference type="Pfam" id="PF05164">
    <property type="entry name" value="ZapA"/>
    <property type="match status" value="1"/>
</dbReference>
<evidence type="ECO:0000256" key="7">
    <source>
        <dbReference type="ARBA" id="ARBA00024910"/>
    </source>
</evidence>
<dbReference type="RefSeq" id="WP_066136998.1">
    <property type="nucleotide sequence ID" value="NZ_CBCSGM010000001.1"/>
</dbReference>
<dbReference type="PANTHER" id="PTHR34981">
    <property type="entry name" value="CELL DIVISION PROTEIN ZAPA"/>
    <property type="match status" value="1"/>
</dbReference>
<dbReference type="InterPro" id="IPR053712">
    <property type="entry name" value="Bac_CellDiv_Activator"/>
</dbReference>
<proteinExistence type="predicted"/>
<evidence type="ECO:0000256" key="9">
    <source>
        <dbReference type="ARBA" id="ARBA00033158"/>
    </source>
</evidence>
<dbReference type="InterPro" id="IPR036192">
    <property type="entry name" value="Cell_div_ZapA-like_sf"/>
</dbReference>
<dbReference type="Proteomes" id="UP000249134">
    <property type="component" value="Chromosome 1"/>
</dbReference>
<evidence type="ECO:0000256" key="6">
    <source>
        <dbReference type="ARBA" id="ARBA00023306"/>
    </source>
</evidence>
<evidence type="ECO:0000256" key="1">
    <source>
        <dbReference type="ARBA" id="ARBA00004496"/>
    </source>
</evidence>
<comment type="subunit">
    <text evidence="8">Homodimer. Interacts with FtsZ.</text>
</comment>
<keyword evidence="6" id="KW-0131">Cell cycle</keyword>
<dbReference type="InterPro" id="IPR007838">
    <property type="entry name" value="Cell_div_ZapA-like"/>
</dbReference>
<keyword evidence="3" id="KW-0963">Cytoplasm</keyword>
<evidence type="ECO:0000256" key="8">
    <source>
        <dbReference type="ARBA" id="ARBA00026068"/>
    </source>
</evidence>
<dbReference type="GO" id="GO:0030428">
    <property type="term" value="C:cell septum"/>
    <property type="evidence" value="ECO:0007669"/>
    <property type="project" value="TreeGrafter"/>
</dbReference>
<keyword evidence="11" id="KW-1185">Reference proteome</keyword>
<name>A0A2X4W4S7_LEDLE</name>
<evidence type="ECO:0000256" key="2">
    <source>
        <dbReference type="ARBA" id="ARBA00015195"/>
    </source>
</evidence>
<evidence type="ECO:0000256" key="3">
    <source>
        <dbReference type="ARBA" id="ARBA00022490"/>
    </source>
</evidence>
<dbReference type="GO" id="GO:0000921">
    <property type="term" value="P:septin ring assembly"/>
    <property type="evidence" value="ECO:0007669"/>
    <property type="project" value="TreeGrafter"/>
</dbReference>
<protein>
    <recommendedName>
        <fullName evidence="2">Cell division protein ZapA</fullName>
    </recommendedName>
    <alternativeName>
        <fullName evidence="9">Z ring-associated protein ZapA</fullName>
    </alternativeName>
</protein>
<accession>A0A2X4W4S7</accession>
<dbReference type="EMBL" id="LS483476">
    <property type="protein sequence ID" value="SQI55018.1"/>
    <property type="molecule type" value="Genomic_DNA"/>
</dbReference>
<dbReference type="GO" id="GO:0043093">
    <property type="term" value="P:FtsZ-dependent cytokinesis"/>
    <property type="evidence" value="ECO:0007669"/>
    <property type="project" value="TreeGrafter"/>
</dbReference>
<dbReference type="AlphaFoldDB" id="A0A2X4W4S7"/>
<comment type="function">
    <text evidence="7">Activator of cell division through the inhibition of FtsZ GTPase activity, therefore promoting FtsZ assembly into bundles of protofilaments necessary for the formation of the division Z ring. It is recruited early at mid-cell but it is not essential for cell division.</text>
</comment>
<dbReference type="SUPFAM" id="SSF102829">
    <property type="entry name" value="Cell division protein ZapA-like"/>
    <property type="match status" value="1"/>
</dbReference>
<keyword evidence="5" id="KW-0717">Septation</keyword>
<gene>
    <name evidence="10" type="primary">zapA</name>
    <name evidence="10" type="ORF">NCTC4824_01434</name>
</gene>